<accession>A0A8S3ZXW8</accession>
<organism evidence="1 2">
    <name type="scientific">Candidula unifasciata</name>
    <dbReference type="NCBI Taxonomy" id="100452"/>
    <lineage>
        <taxon>Eukaryota</taxon>
        <taxon>Metazoa</taxon>
        <taxon>Spiralia</taxon>
        <taxon>Lophotrochozoa</taxon>
        <taxon>Mollusca</taxon>
        <taxon>Gastropoda</taxon>
        <taxon>Heterobranchia</taxon>
        <taxon>Euthyneura</taxon>
        <taxon>Panpulmonata</taxon>
        <taxon>Eupulmonata</taxon>
        <taxon>Stylommatophora</taxon>
        <taxon>Helicina</taxon>
        <taxon>Helicoidea</taxon>
        <taxon>Geomitridae</taxon>
        <taxon>Candidula</taxon>
    </lineage>
</organism>
<feature type="non-terminal residue" evidence="1">
    <location>
        <position position="93"/>
    </location>
</feature>
<gene>
    <name evidence="1" type="ORF">CUNI_LOCUS18033</name>
</gene>
<protein>
    <submittedName>
        <fullName evidence="1">Uncharacterized protein</fullName>
    </submittedName>
</protein>
<name>A0A8S3ZXW8_9EUPU</name>
<comment type="caution">
    <text evidence="1">The sequence shown here is derived from an EMBL/GenBank/DDBJ whole genome shotgun (WGS) entry which is preliminary data.</text>
</comment>
<evidence type="ECO:0000313" key="1">
    <source>
        <dbReference type="EMBL" id="CAG5132475.1"/>
    </source>
</evidence>
<proteinExistence type="predicted"/>
<sequence>REREGEREMWSEREGGREGERERCVHWYNTPPPSFPSPAPISLLDIISGNSRGNNHDAIRADNSTRILKVAGQFETLFAFRFASLSKSFETIC</sequence>
<reference evidence="1" key="1">
    <citation type="submission" date="2021-04" db="EMBL/GenBank/DDBJ databases">
        <authorList>
            <consortium name="Molecular Ecology Group"/>
        </authorList>
    </citation>
    <scope>NUCLEOTIDE SEQUENCE</scope>
</reference>
<dbReference type="AlphaFoldDB" id="A0A8S3ZXW8"/>
<evidence type="ECO:0000313" key="2">
    <source>
        <dbReference type="Proteomes" id="UP000678393"/>
    </source>
</evidence>
<dbReference type="EMBL" id="CAJHNH020005412">
    <property type="protein sequence ID" value="CAG5132475.1"/>
    <property type="molecule type" value="Genomic_DNA"/>
</dbReference>
<dbReference type="Proteomes" id="UP000678393">
    <property type="component" value="Unassembled WGS sequence"/>
</dbReference>
<feature type="non-terminal residue" evidence="1">
    <location>
        <position position="1"/>
    </location>
</feature>
<keyword evidence="2" id="KW-1185">Reference proteome</keyword>